<comment type="similarity">
    <text evidence="6 18">Belongs to the sugar phosphate cyclases superfamily. Dehydroquinate synthase family.</text>
</comment>
<dbReference type="InterPro" id="IPR050071">
    <property type="entry name" value="Dehydroquinate_synthase"/>
</dbReference>
<dbReference type="InterPro" id="IPR016037">
    <property type="entry name" value="DHQ_synth_AroB"/>
</dbReference>
<feature type="binding site" evidence="18">
    <location>
        <begin position="115"/>
        <end position="119"/>
    </location>
    <ligand>
        <name>NAD(+)</name>
        <dbReference type="ChEBI" id="CHEBI:57540"/>
    </ligand>
</feature>
<dbReference type="GO" id="GO:0005737">
    <property type="term" value="C:cytoplasm"/>
    <property type="evidence" value="ECO:0007669"/>
    <property type="project" value="UniProtKB-SubCell"/>
</dbReference>
<dbReference type="GO" id="GO:0046872">
    <property type="term" value="F:metal ion binding"/>
    <property type="evidence" value="ECO:0007669"/>
    <property type="project" value="UniProtKB-KW"/>
</dbReference>
<dbReference type="InterPro" id="IPR030960">
    <property type="entry name" value="DHQS/DOIS_N"/>
</dbReference>
<evidence type="ECO:0000256" key="16">
    <source>
        <dbReference type="ARBA" id="ARBA00023239"/>
    </source>
</evidence>
<dbReference type="RefSeq" id="WP_111196232.1">
    <property type="nucleotide sequence ID" value="NZ_QKVK01000001.1"/>
</dbReference>
<comment type="pathway">
    <text evidence="5 18">Metabolic intermediate biosynthesis; chorismate biosynthesis; chorismate from D-erythrose 4-phosphate and phosphoenolpyruvate: step 2/7.</text>
</comment>
<dbReference type="InterPro" id="IPR030963">
    <property type="entry name" value="DHQ_synth_fam"/>
</dbReference>
<evidence type="ECO:0000256" key="18">
    <source>
        <dbReference type="HAMAP-Rule" id="MF_00110"/>
    </source>
</evidence>
<organism evidence="21 22">
    <name type="scientific">Aestuariivirga litoralis</name>
    <dbReference type="NCBI Taxonomy" id="2650924"/>
    <lineage>
        <taxon>Bacteria</taxon>
        <taxon>Pseudomonadati</taxon>
        <taxon>Pseudomonadota</taxon>
        <taxon>Alphaproteobacteria</taxon>
        <taxon>Hyphomicrobiales</taxon>
        <taxon>Aestuariivirgaceae</taxon>
        <taxon>Aestuariivirga</taxon>
    </lineage>
</organism>
<dbReference type="Pfam" id="PF24621">
    <property type="entry name" value="DHQS_C"/>
    <property type="match status" value="1"/>
</dbReference>
<feature type="domain" description="3-dehydroquinate synthase N-terminal" evidence="19">
    <location>
        <begin position="77"/>
        <end position="189"/>
    </location>
</feature>
<evidence type="ECO:0000256" key="10">
    <source>
        <dbReference type="ARBA" id="ARBA00022605"/>
    </source>
</evidence>
<evidence type="ECO:0000256" key="5">
    <source>
        <dbReference type="ARBA" id="ARBA00004661"/>
    </source>
</evidence>
<dbReference type="HAMAP" id="MF_00110">
    <property type="entry name" value="DHQ_synthase"/>
    <property type="match status" value="1"/>
</dbReference>
<proteinExistence type="inferred from homology"/>
<keyword evidence="12 18" id="KW-0547">Nucleotide-binding</keyword>
<feature type="binding site" evidence="18">
    <location>
        <begin position="139"/>
        <end position="140"/>
    </location>
    <ligand>
        <name>NAD(+)</name>
        <dbReference type="ChEBI" id="CHEBI:57540"/>
    </ligand>
</feature>
<evidence type="ECO:0000256" key="6">
    <source>
        <dbReference type="ARBA" id="ARBA00005412"/>
    </source>
</evidence>
<dbReference type="GO" id="GO:0003856">
    <property type="term" value="F:3-dehydroquinate synthase activity"/>
    <property type="evidence" value="ECO:0007669"/>
    <property type="project" value="UniProtKB-UniRule"/>
</dbReference>
<keyword evidence="15 18" id="KW-0057">Aromatic amino acid biosynthesis</keyword>
<dbReference type="Proteomes" id="UP000248795">
    <property type="component" value="Unassembled WGS sequence"/>
</dbReference>
<dbReference type="NCBIfam" id="TIGR01357">
    <property type="entry name" value="aroB"/>
    <property type="match status" value="1"/>
</dbReference>
<feature type="binding site" evidence="18">
    <location>
        <position position="152"/>
    </location>
    <ligand>
        <name>NAD(+)</name>
        <dbReference type="ChEBI" id="CHEBI:57540"/>
    </ligand>
</feature>
<evidence type="ECO:0000256" key="13">
    <source>
        <dbReference type="ARBA" id="ARBA00022833"/>
    </source>
</evidence>
<dbReference type="PIRSF" id="PIRSF001455">
    <property type="entry name" value="DHQ_synth"/>
    <property type="match status" value="1"/>
</dbReference>
<evidence type="ECO:0000313" key="22">
    <source>
        <dbReference type="Proteomes" id="UP000248795"/>
    </source>
</evidence>
<feature type="binding site" evidence="18">
    <location>
        <position position="257"/>
    </location>
    <ligand>
        <name>Zn(2+)</name>
        <dbReference type="ChEBI" id="CHEBI:29105"/>
    </ligand>
</feature>
<comment type="cofactor">
    <cofactor evidence="2 18">
        <name>NAD(+)</name>
        <dbReference type="ChEBI" id="CHEBI:57540"/>
    </cofactor>
</comment>
<reference evidence="22" key="1">
    <citation type="submission" date="2018-06" db="EMBL/GenBank/DDBJ databases">
        <title>Aestuariibacter litoralis strain KCTC 52945T.</title>
        <authorList>
            <person name="Li X."/>
            <person name="Salam N."/>
            <person name="Li J.-L."/>
            <person name="Chen Y.-M."/>
            <person name="Yang Z.-W."/>
            <person name="Zhang L.-Y."/>
            <person name="Han M.-X."/>
            <person name="Xiao M."/>
            <person name="Li W.-J."/>
        </authorList>
    </citation>
    <scope>NUCLEOTIDE SEQUENCE [LARGE SCALE GENOMIC DNA]</scope>
    <source>
        <strain evidence="22">KCTC 52945</strain>
    </source>
</reference>
<dbReference type="SUPFAM" id="SSF56796">
    <property type="entry name" value="Dehydroquinate synthase-like"/>
    <property type="match status" value="1"/>
</dbReference>
<comment type="function">
    <text evidence="3 18">Catalyzes the conversion of 3-deoxy-D-arabino-heptulosonate 7-phosphate (DAHP) to dehydroquinate (DHQ).</text>
</comment>
<feature type="binding site" evidence="18">
    <location>
        <position position="194"/>
    </location>
    <ligand>
        <name>Zn(2+)</name>
        <dbReference type="ChEBI" id="CHEBI:29105"/>
    </ligand>
</feature>
<evidence type="ECO:0000256" key="9">
    <source>
        <dbReference type="ARBA" id="ARBA00022490"/>
    </source>
</evidence>
<evidence type="ECO:0000256" key="12">
    <source>
        <dbReference type="ARBA" id="ARBA00022741"/>
    </source>
</evidence>
<comment type="subcellular location">
    <subcellularLocation>
        <location evidence="4 18">Cytoplasm</location>
    </subcellularLocation>
</comment>
<dbReference type="GO" id="GO:0009423">
    <property type="term" value="P:chorismate biosynthetic process"/>
    <property type="evidence" value="ECO:0007669"/>
    <property type="project" value="UniProtKB-UniRule"/>
</dbReference>
<evidence type="ECO:0000259" key="20">
    <source>
        <dbReference type="Pfam" id="PF24621"/>
    </source>
</evidence>
<sequence>MSDLNAAERRETVPVSLGDRSYDIHIGEGLLARAGEVVAPFLKRPLTAIVTDQNVAAAHLATLERALAAKGIRSTAIVMPPGEKTKSYQHLAELCDKLLAAGIERRDRIIAFGGGVIGDLAGFAAAILRRGVDFIQIPTTLLSQVDSSVGGKTGINSPYGKNLIGAFHQPLAVITDIALLDTLPKRELAAGYAEVAKYGLLGDADFFEWLEGAAPAIMRGDSQARIHAIRKSCEAKAQIVAEDEHETGVRALLNLGHTFGHALESATGYSQRLLHGEGVSIGMVQAFRFSERQKLCPPGTADRVARHLKSVGLPIHASQIPGELPPPATLVEIMRQDKKAQGGKLTFILARDIGEAFIARDVNEHDVLNFLTEDLRQR</sequence>
<evidence type="ECO:0000256" key="4">
    <source>
        <dbReference type="ARBA" id="ARBA00004496"/>
    </source>
</evidence>
<dbReference type="CDD" id="cd08195">
    <property type="entry name" value="DHQS"/>
    <property type="match status" value="1"/>
</dbReference>
<keyword evidence="16 18" id="KW-0456">Lyase</keyword>
<dbReference type="FunFam" id="3.40.50.1970:FF:000001">
    <property type="entry name" value="3-dehydroquinate synthase"/>
    <property type="match status" value="1"/>
</dbReference>
<evidence type="ECO:0000256" key="11">
    <source>
        <dbReference type="ARBA" id="ARBA00022723"/>
    </source>
</evidence>
<evidence type="ECO:0000256" key="1">
    <source>
        <dbReference type="ARBA" id="ARBA00001393"/>
    </source>
</evidence>
<keyword evidence="11 18" id="KW-0479">Metal-binding</keyword>
<comment type="catalytic activity">
    <reaction evidence="1 18">
        <text>7-phospho-2-dehydro-3-deoxy-D-arabino-heptonate = 3-dehydroquinate + phosphate</text>
        <dbReference type="Rhea" id="RHEA:21968"/>
        <dbReference type="ChEBI" id="CHEBI:32364"/>
        <dbReference type="ChEBI" id="CHEBI:43474"/>
        <dbReference type="ChEBI" id="CHEBI:58394"/>
        <dbReference type="EC" id="4.2.3.4"/>
    </reaction>
</comment>
<dbReference type="Pfam" id="PF01761">
    <property type="entry name" value="DHQ_synthase"/>
    <property type="match status" value="1"/>
</dbReference>
<dbReference type="PANTHER" id="PTHR43622:SF7">
    <property type="entry name" value="3-DEHYDROQUINATE SYNTHASE, CHLOROPLASTIC"/>
    <property type="match status" value="1"/>
</dbReference>
<keyword evidence="10 18" id="KW-0028">Amino-acid biosynthesis</keyword>
<evidence type="ECO:0000256" key="15">
    <source>
        <dbReference type="ARBA" id="ARBA00023141"/>
    </source>
</evidence>
<dbReference type="EMBL" id="QKVK01000001">
    <property type="protein sequence ID" value="PZF78904.1"/>
    <property type="molecule type" value="Genomic_DNA"/>
</dbReference>
<dbReference type="PANTHER" id="PTHR43622">
    <property type="entry name" value="3-DEHYDROQUINATE SYNTHASE"/>
    <property type="match status" value="1"/>
</dbReference>
<evidence type="ECO:0000256" key="14">
    <source>
        <dbReference type="ARBA" id="ARBA00023027"/>
    </source>
</evidence>
<keyword evidence="14 18" id="KW-0520">NAD</keyword>
<keyword evidence="13 18" id="KW-0862">Zinc</keyword>
<comment type="cofactor">
    <cofactor evidence="18">
        <name>Co(2+)</name>
        <dbReference type="ChEBI" id="CHEBI:48828"/>
    </cofactor>
    <cofactor evidence="18">
        <name>Zn(2+)</name>
        <dbReference type="ChEBI" id="CHEBI:29105"/>
    </cofactor>
    <text evidence="18">Binds 1 divalent metal cation per subunit. Can use either Co(2+) or Zn(2+).</text>
</comment>
<dbReference type="GO" id="GO:0009073">
    <property type="term" value="P:aromatic amino acid family biosynthetic process"/>
    <property type="evidence" value="ECO:0007669"/>
    <property type="project" value="UniProtKB-KW"/>
</dbReference>
<dbReference type="GO" id="GO:0000166">
    <property type="term" value="F:nucleotide binding"/>
    <property type="evidence" value="ECO:0007669"/>
    <property type="project" value="UniProtKB-KW"/>
</dbReference>
<accession>A0A2W2BF86</accession>
<evidence type="ECO:0000256" key="17">
    <source>
        <dbReference type="ARBA" id="ARBA00023285"/>
    </source>
</evidence>
<feature type="binding site" evidence="18">
    <location>
        <position position="161"/>
    </location>
    <ligand>
        <name>NAD(+)</name>
        <dbReference type="ChEBI" id="CHEBI:57540"/>
    </ligand>
</feature>
<gene>
    <name evidence="18" type="primary">aroB</name>
    <name evidence="21" type="ORF">DK847_03695</name>
</gene>
<dbReference type="EC" id="4.2.3.4" evidence="7 18"/>
<comment type="caution">
    <text evidence="21">The sequence shown here is derived from an EMBL/GenBank/DDBJ whole genome shotgun (WGS) entry which is preliminary data.</text>
</comment>
<dbReference type="UniPathway" id="UPA00053">
    <property type="reaction ID" value="UER00085"/>
</dbReference>
<dbReference type="InterPro" id="IPR056179">
    <property type="entry name" value="DHQS_C"/>
</dbReference>
<evidence type="ECO:0000256" key="8">
    <source>
        <dbReference type="ARBA" id="ARBA00017684"/>
    </source>
</evidence>
<evidence type="ECO:0000256" key="2">
    <source>
        <dbReference type="ARBA" id="ARBA00001911"/>
    </source>
</evidence>
<protein>
    <recommendedName>
        <fullName evidence="8 18">3-dehydroquinate synthase</fullName>
        <shortName evidence="18">DHQS</shortName>
        <ecNumber evidence="7 18">4.2.3.4</ecNumber>
    </recommendedName>
</protein>
<dbReference type="Gene3D" id="3.40.50.1970">
    <property type="match status" value="1"/>
</dbReference>
<feature type="domain" description="3-dehydroquinate synthase C-terminal" evidence="20">
    <location>
        <begin position="191"/>
        <end position="340"/>
    </location>
</feature>
<evidence type="ECO:0000256" key="3">
    <source>
        <dbReference type="ARBA" id="ARBA00003485"/>
    </source>
</evidence>
<evidence type="ECO:0000259" key="19">
    <source>
        <dbReference type="Pfam" id="PF01761"/>
    </source>
</evidence>
<keyword evidence="22" id="KW-1185">Reference proteome</keyword>
<keyword evidence="9 18" id="KW-0963">Cytoplasm</keyword>
<comment type="caution">
    <text evidence="18">Lacks conserved residue(s) required for the propagation of feature annotation.</text>
</comment>
<keyword evidence="17 18" id="KW-0170">Cobalt</keyword>
<dbReference type="AlphaFoldDB" id="A0A2W2BF86"/>
<name>A0A2W2BF86_9HYPH</name>
<evidence type="ECO:0000256" key="7">
    <source>
        <dbReference type="ARBA" id="ARBA00013031"/>
    </source>
</evidence>
<evidence type="ECO:0000313" key="21">
    <source>
        <dbReference type="EMBL" id="PZF78904.1"/>
    </source>
</evidence>
<feature type="binding site" evidence="18">
    <location>
        <position position="275"/>
    </location>
    <ligand>
        <name>Zn(2+)</name>
        <dbReference type="ChEBI" id="CHEBI:29105"/>
    </ligand>
</feature>
<dbReference type="GO" id="GO:0008652">
    <property type="term" value="P:amino acid biosynthetic process"/>
    <property type="evidence" value="ECO:0007669"/>
    <property type="project" value="UniProtKB-KW"/>
</dbReference>
<dbReference type="Gene3D" id="1.20.1090.10">
    <property type="entry name" value="Dehydroquinate synthase-like - alpha domain"/>
    <property type="match status" value="1"/>
</dbReference>